<protein>
    <submittedName>
        <fullName evidence="2">Uncharacterized protein</fullName>
    </submittedName>
</protein>
<organism evidence="2 3">
    <name type="scientific">Ilex paraguariensis</name>
    <name type="common">yerba mate</name>
    <dbReference type="NCBI Taxonomy" id="185542"/>
    <lineage>
        <taxon>Eukaryota</taxon>
        <taxon>Viridiplantae</taxon>
        <taxon>Streptophyta</taxon>
        <taxon>Embryophyta</taxon>
        <taxon>Tracheophyta</taxon>
        <taxon>Spermatophyta</taxon>
        <taxon>Magnoliopsida</taxon>
        <taxon>eudicotyledons</taxon>
        <taxon>Gunneridae</taxon>
        <taxon>Pentapetalae</taxon>
        <taxon>asterids</taxon>
        <taxon>campanulids</taxon>
        <taxon>Aquifoliales</taxon>
        <taxon>Aquifoliaceae</taxon>
        <taxon>Ilex</taxon>
    </lineage>
</organism>
<evidence type="ECO:0000313" key="2">
    <source>
        <dbReference type="EMBL" id="CAK9187844.1"/>
    </source>
</evidence>
<comment type="caution">
    <text evidence="2">The sequence shown here is derived from an EMBL/GenBank/DDBJ whole genome shotgun (WGS) entry which is preliminary data.</text>
</comment>
<dbReference type="AlphaFoldDB" id="A0ABC8V3M0"/>
<gene>
    <name evidence="2" type="ORF">ILEXP_LOCUS58451</name>
</gene>
<dbReference type="EMBL" id="CAUOFW020010169">
    <property type="protein sequence ID" value="CAK9187844.1"/>
    <property type="molecule type" value="Genomic_DNA"/>
</dbReference>
<name>A0ABC8V3M0_9AQUA</name>
<proteinExistence type="predicted"/>
<evidence type="ECO:0000313" key="3">
    <source>
        <dbReference type="Proteomes" id="UP001642360"/>
    </source>
</evidence>
<sequence>MKAIWSDIENGLTSGDDSTSQDDEENVMAFIRQLSYSPRETSIREVEASPTTEVDDLEEKIPTWVEDEDCYEDIQDVCEQLYVQFLKQQEK</sequence>
<feature type="region of interest" description="Disordered" evidence="1">
    <location>
        <begin position="1"/>
        <end position="23"/>
    </location>
</feature>
<reference evidence="2 3" key="1">
    <citation type="submission" date="2024-02" db="EMBL/GenBank/DDBJ databases">
        <authorList>
            <person name="Vignale AGUSTIN F."/>
            <person name="Sosa J E."/>
            <person name="Modenutti C."/>
        </authorList>
    </citation>
    <scope>NUCLEOTIDE SEQUENCE [LARGE SCALE GENOMIC DNA]</scope>
</reference>
<keyword evidence="3" id="KW-1185">Reference proteome</keyword>
<evidence type="ECO:0000256" key="1">
    <source>
        <dbReference type="SAM" id="MobiDB-lite"/>
    </source>
</evidence>
<accession>A0ABC8V3M0</accession>
<feature type="non-terminal residue" evidence="2">
    <location>
        <position position="91"/>
    </location>
</feature>
<dbReference type="Proteomes" id="UP001642360">
    <property type="component" value="Unassembled WGS sequence"/>
</dbReference>